<accession>A0ABV7SEB9</accession>
<sequence>MIKLIVAARRLPGMTRQKHWQHYQNVHATKILAGPADMLVHLSRYVQNFVIDAAYGAPDVTRVAPIEIDAVSEIYNPSPEAVGLLTSHPYYLSVIQPDEHLFADGSTLKLMVTVEEREQVAVPRRGAVKLIHFIATREGVEREQFFTAWRAASQAIVADPSLSPALCGYTRSHALPVPKEATRDLLGGAPINVYAGATSIWLDRTDDLSGVARYRELFDEIMVSASDSLVDASQSMFLIVQELERHPYHA</sequence>
<organism evidence="2 3">
    <name type="scientific">Streptomyces yaanensis</name>
    <dbReference type="NCBI Taxonomy" id="1142239"/>
    <lineage>
        <taxon>Bacteria</taxon>
        <taxon>Bacillati</taxon>
        <taxon>Actinomycetota</taxon>
        <taxon>Actinomycetes</taxon>
        <taxon>Kitasatosporales</taxon>
        <taxon>Streptomycetaceae</taxon>
        <taxon>Streptomyces</taxon>
    </lineage>
</organism>
<protein>
    <submittedName>
        <fullName evidence="2">EthD domain-containing protein</fullName>
    </submittedName>
</protein>
<feature type="domain" description="EthD" evidence="1">
    <location>
        <begin position="12"/>
        <end position="106"/>
    </location>
</feature>
<reference evidence="3" key="1">
    <citation type="journal article" date="2019" name="Int. J. Syst. Evol. Microbiol.">
        <title>The Global Catalogue of Microorganisms (GCM) 10K type strain sequencing project: providing services to taxonomists for standard genome sequencing and annotation.</title>
        <authorList>
            <consortium name="The Broad Institute Genomics Platform"/>
            <consortium name="The Broad Institute Genome Sequencing Center for Infectious Disease"/>
            <person name="Wu L."/>
            <person name="Ma J."/>
        </authorList>
    </citation>
    <scope>NUCLEOTIDE SEQUENCE [LARGE SCALE GENOMIC DNA]</scope>
    <source>
        <strain evidence="3">CGMCC 4.7035</strain>
    </source>
</reference>
<dbReference type="SUPFAM" id="SSF54909">
    <property type="entry name" value="Dimeric alpha+beta barrel"/>
    <property type="match status" value="1"/>
</dbReference>
<evidence type="ECO:0000259" key="1">
    <source>
        <dbReference type="Pfam" id="PF07110"/>
    </source>
</evidence>
<gene>
    <name evidence="2" type="ORF">ACFOZ0_13230</name>
</gene>
<evidence type="ECO:0000313" key="3">
    <source>
        <dbReference type="Proteomes" id="UP001595701"/>
    </source>
</evidence>
<dbReference type="EMBL" id="JBHRWR010000009">
    <property type="protein sequence ID" value="MFC3574219.1"/>
    <property type="molecule type" value="Genomic_DNA"/>
</dbReference>
<dbReference type="Gene3D" id="3.30.70.100">
    <property type="match status" value="2"/>
</dbReference>
<dbReference type="InterPro" id="IPR009799">
    <property type="entry name" value="EthD_dom"/>
</dbReference>
<dbReference type="Pfam" id="PF07110">
    <property type="entry name" value="EthD"/>
    <property type="match status" value="1"/>
</dbReference>
<name>A0ABV7SEB9_9ACTN</name>
<dbReference type="InterPro" id="IPR011008">
    <property type="entry name" value="Dimeric_a/b-barrel"/>
</dbReference>
<comment type="caution">
    <text evidence="2">The sequence shown here is derived from an EMBL/GenBank/DDBJ whole genome shotgun (WGS) entry which is preliminary data.</text>
</comment>
<dbReference type="RefSeq" id="WP_310770182.1">
    <property type="nucleotide sequence ID" value="NZ_JBHRWR010000009.1"/>
</dbReference>
<proteinExistence type="predicted"/>
<keyword evidence="3" id="KW-1185">Reference proteome</keyword>
<dbReference type="Proteomes" id="UP001595701">
    <property type="component" value="Unassembled WGS sequence"/>
</dbReference>
<evidence type="ECO:0000313" key="2">
    <source>
        <dbReference type="EMBL" id="MFC3574219.1"/>
    </source>
</evidence>